<protein>
    <submittedName>
        <fullName evidence="2">Uncharacterized protein</fullName>
    </submittedName>
</protein>
<name>A0A4Z2GW11_9TELE</name>
<gene>
    <name evidence="2" type="ORF">EYF80_032840</name>
</gene>
<proteinExistence type="predicted"/>
<dbReference type="AlphaFoldDB" id="A0A4Z2GW11"/>
<evidence type="ECO:0000256" key="1">
    <source>
        <dbReference type="SAM" id="MobiDB-lite"/>
    </source>
</evidence>
<sequence length="110" mass="12003">MDGSIYSTPADIFNPKIVTLAVIAITAAKDLSQGPGLPTKRVTMDKEPTQRGSARREERLLLLLLCTCRSLRLPSPGKPEGCVEGVSSQEREREREGRQGGVKEEGEPKL</sequence>
<feature type="region of interest" description="Disordered" evidence="1">
    <location>
        <begin position="33"/>
        <end position="54"/>
    </location>
</feature>
<organism evidence="2 3">
    <name type="scientific">Liparis tanakae</name>
    <name type="common">Tanaka's snailfish</name>
    <dbReference type="NCBI Taxonomy" id="230148"/>
    <lineage>
        <taxon>Eukaryota</taxon>
        <taxon>Metazoa</taxon>
        <taxon>Chordata</taxon>
        <taxon>Craniata</taxon>
        <taxon>Vertebrata</taxon>
        <taxon>Euteleostomi</taxon>
        <taxon>Actinopterygii</taxon>
        <taxon>Neopterygii</taxon>
        <taxon>Teleostei</taxon>
        <taxon>Neoteleostei</taxon>
        <taxon>Acanthomorphata</taxon>
        <taxon>Eupercaria</taxon>
        <taxon>Perciformes</taxon>
        <taxon>Cottioidei</taxon>
        <taxon>Cottales</taxon>
        <taxon>Liparidae</taxon>
        <taxon>Liparis</taxon>
    </lineage>
</organism>
<feature type="compositionally biased region" description="Basic and acidic residues" evidence="1">
    <location>
        <begin position="42"/>
        <end position="54"/>
    </location>
</feature>
<feature type="compositionally biased region" description="Basic and acidic residues" evidence="1">
    <location>
        <begin position="89"/>
        <end position="110"/>
    </location>
</feature>
<keyword evidence="3" id="KW-1185">Reference proteome</keyword>
<evidence type="ECO:0000313" key="3">
    <source>
        <dbReference type="Proteomes" id="UP000314294"/>
    </source>
</evidence>
<reference evidence="2 3" key="1">
    <citation type="submission" date="2019-03" db="EMBL/GenBank/DDBJ databases">
        <title>First draft genome of Liparis tanakae, snailfish: a comprehensive survey of snailfish specific genes.</title>
        <authorList>
            <person name="Kim W."/>
            <person name="Song I."/>
            <person name="Jeong J.-H."/>
            <person name="Kim D."/>
            <person name="Kim S."/>
            <person name="Ryu S."/>
            <person name="Song J.Y."/>
            <person name="Lee S.K."/>
        </authorList>
    </citation>
    <scope>NUCLEOTIDE SEQUENCE [LARGE SCALE GENOMIC DNA]</scope>
    <source>
        <tissue evidence="2">Muscle</tissue>
    </source>
</reference>
<dbReference type="Proteomes" id="UP000314294">
    <property type="component" value="Unassembled WGS sequence"/>
</dbReference>
<accession>A0A4Z2GW11</accession>
<evidence type="ECO:0000313" key="2">
    <source>
        <dbReference type="EMBL" id="TNN56942.1"/>
    </source>
</evidence>
<feature type="region of interest" description="Disordered" evidence="1">
    <location>
        <begin position="71"/>
        <end position="110"/>
    </location>
</feature>
<comment type="caution">
    <text evidence="2">The sequence shown here is derived from an EMBL/GenBank/DDBJ whole genome shotgun (WGS) entry which is preliminary data.</text>
</comment>
<dbReference type="EMBL" id="SRLO01000417">
    <property type="protein sequence ID" value="TNN56942.1"/>
    <property type="molecule type" value="Genomic_DNA"/>
</dbReference>